<dbReference type="Proteomes" id="UP001634394">
    <property type="component" value="Unassembled WGS sequence"/>
</dbReference>
<proteinExistence type="predicted"/>
<accession>A0ABD3URW4</accession>
<comment type="caution">
    <text evidence="2">The sequence shown here is derived from an EMBL/GenBank/DDBJ whole genome shotgun (WGS) entry which is preliminary data.</text>
</comment>
<sequence length="142" mass="15543">MTHTMTPLFLAYWLTIQHTALSAVPTDTVMRLSRIVGSSDINIGEKSVLKMELDFPIGTTNNVVIEILSSLDATVLAFVRVLSAGIGSNIDQEKASILLNPVVYPGQEYVNAVSVKTLFIQTGNCFFLSSFLSCFYFTLVVT</sequence>
<feature type="chain" id="PRO_5044879312" evidence="1">
    <location>
        <begin position="23"/>
        <end position="142"/>
    </location>
</feature>
<dbReference type="EMBL" id="JBJQND010000015">
    <property type="protein sequence ID" value="KAL3852155.1"/>
    <property type="molecule type" value="Genomic_DNA"/>
</dbReference>
<keyword evidence="3" id="KW-1185">Reference proteome</keyword>
<dbReference type="AlphaFoldDB" id="A0ABD3URW4"/>
<evidence type="ECO:0000256" key="1">
    <source>
        <dbReference type="SAM" id="SignalP"/>
    </source>
</evidence>
<reference evidence="2 3" key="1">
    <citation type="submission" date="2024-11" db="EMBL/GenBank/DDBJ databases">
        <title>Chromosome-level genome assembly of the freshwater bivalve Anodonta woodiana.</title>
        <authorList>
            <person name="Chen X."/>
        </authorList>
    </citation>
    <scope>NUCLEOTIDE SEQUENCE [LARGE SCALE GENOMIC DNA]</scope>
    <source>
        <strain evidence="2">MN2024</strain>
        <tissue evidence="2">Gills</tissue>
    </source>
</reference>
<evidence type="ECO:0000313" key="3">
    <source>
        <dbReference type="Proteomes" id="UP001634394"/>
    </source>
</evidence>
<organism evidence="2 3">
    <name type="scientific">Sinanodonta woodiana</name>
    <name type="common">Chinese pond mussel</name>
    <name type="synonym">Anodonta woodiana</name>
    <dbReference type="NCBI Taxonomy" id="1069815"/>
    <lineage>
        <taxon>Eukaryota</taxon>
        <taxon>Metazoa</taxon>
        <taxon>Spiralia</taxon>
        <taxon>Lophotrochozoa</taxon>
        <taxon>Mollusca</taxon>
        <taxon>Bivalvia</taxon>
        <taxon>Autobranchia</taxon>
        <taxon>Heteroconchia</taxon>
        <taxon>Palaeoheterodonta</taxon>
        <taxon>Unionida</taxon>
        <taxon>Unionoidea</taxon>
        <taxon>Unionidae</taxon>
        <taxon>Unioninae</taxon>
        <taxon>Sinanodonta</taxon>
    </lineage>
</organism>
<gene>
    <name evidence="2" type="ORF">ACJMK2_015833</name>
</gene>
<evidence type="ECO:0000313" key="2">
    <source>
        <dbReference type="EMBL" id="KAL3852155.1"/>
    </source>
</evidence>
<name>A0ABD3URW4_SINWO</name>
<keyword evidence="1" id="KW-0732">Signal</keyword>
<feature type="signal peptide" evidence="1">
    <location>
        <begin position="1"/>
        <end position="22"/>
    </location>
</feature>
<protein>
    <submittedName>
        <fullName evidence="2">Uncharacterized protein</fullName>
    </submittedName>
</protein>